<dbReference type="Proteomes" id="UP001642520">
    <property type="component" value="Unassembled WGS sequence"/>
</dbReference>
<proteinExistence type="predicted"/>
<comment type="caution">
    <text evidence="1">The sequence shown here is derived from an EMBL/GenBank/DDBJ whole genome shotgun (WGS) entry which is preliminary data.</text>
</comment>
<organism evidence="1 2">
    <name type="scientific">Xylocopa violacea</name>
    <name type="common">Violet carpenter bee</name>
    <name type="synonym">Apis violacea</name>
    <dbReference type="NCBI Taxonomy" id="135666"/>
    <lineage>
        <taxon>Eukaryota</taxon>
        <taxon>Metazoa</taxon>
        <taxon>Ecdysozoa</taxon>
        <taxon>Arthropoda</taxon>
        <taxon>Hexapoda</taxon>
        <taxon>Insecta</taxon>
        <taxon>Pterygota</taxon>
        <taxon>Neoptera</taxon>
        <taxon>Endopterygota</taxon>
        <taxon>Hymenoptera</taxon>
        <taxon>Apocrita</taxon>
        <taxon>Aculeata</taxon>
        <taxon>Apoidea</taxon>
        <taxon>Anthophila</taxon>
        <taxon>Apidae</taxon>
        <taxon>Xylocopa</taxon>
        <taxon>Xylocopa</taxon>
    </lineage>
</organism>
<evidence type="ECO:0000313" key="1">
    <source>
        <dbReference type="EMBL" id="CAL7938876.1"/>
    </source>
</evidence>
<accession>A0ABP1NCZ8</accession>
<gene>
    <name evidence="1" type="ORF">XYLVIOL_LOCUS3548</name>
</gene>
<dbReference type="EMBL" id="CAXAJV020001289">
    <property type="protein sequence ID" value="CAL7938876.1"/>
    <property type="molecule type" value="Genomic_DNA"/>
</dbReference>
<protein>
    <submittedName>
        <fullName evidence="1">Uncharacterized protein</fullName>
    </submittedName>
</protein>
<evidence type="ECO:0000313" key="2">
    <source>
        <dbReference type="Proteomes" id="UP001642520"/>
    </source>
</evidence>
<name>A0ABP1NCZ8_XYLVO</name>
<keyword evidence="2" id="KW-1185">Reference proteome</keyword>
<reference evidence="1 2" key="1">
    <citation type="submission" date="2024-08" db="EMBL/GenBank/DDBJ databases">
        <authorList>
            <person name="Will J Nash"/>
            <person name="Angela Man"/>
            <person name="Seanna McTaggart"/>
            <person name="Kendall Baker"/>
            <person name="Tom Barker"/>
            <person name="Leah Catchpole"/>
            <person name="Alex Durrant"/>
            <person name="Karim Gharbi"/>
            <person name="Naomi Irish"/>
            <person name="Gemy Kaithakottil"/>
            <person name="Debby Ku"/>
            <person name="Aaliyah Providence"/>
            <person name="Felix Shaw"/>
            <person name="David Swarbreck"/>
            <person name="Chris Watkins"/>
            <person name="Ann M. McCartney"/>
            <person name="Giulio Formenti"/>
            <person name="Alice Mouton"/>
            <person name="Noel Vella"/>
            <person name="Bjorn M von Reumont"/>
            <person name="Adriana Vella"/>
            <person name="Wilfried Haerty"/>
        </authorList>
    </citation>
    <scope>NUCLEOTIDE SEQUENCE [LARGE SCALE GENOMIC DNA]</scope>
</reference>
<sequence length="384" mass="44756">MDSMIDDDLFALSDEELPIPTPKCNPIEEHLIKQLSDVQTRIEKTKHDIKEVQDMTKCTLESLYSQARYGRDITSKSDIDLYTADGEPVVKKIKKSMDDKPSESLGFGNFWKRFLFDKWIIGIPLINITTRMLNNIQIYFSFKEDDELYGVSMIWKSENETCWNRSNQILPDEQAVGTIVLDLPKFDKESFYDVYGTILYEIDEKQYQTPLPVIRLTIEDIMDSNCQVKILAEDVFLIQTKNLKSYIIPVILTLKSTSVEKVVDVRIKENPKRKGRLLRFFSEKSFYEICPDINISCECLTYCLIEILYDNEGKEKLRISARSSQQMNVVLQLLRDQFSDMIIEEDINIRAAKALIEELKLYLRDEASTTERQIARMRTDLLIP</sequence>